<protein>
    <submittedName>
        <fullName evidence="2">Uncharacterized protein</fullName>
    </submittedName>
</protein>
<organism evidence="2 3">
    <name type="scientific">Dichomitus squalens</name>
    <dbReference type="NCBI Taxonomy" id="114155"/>
    <lineage>
        <taxon>Eukaryota</taxon>
        <taxon>Fungi</taxon>
        <taxon>Dikarya</taxon>
        <taxon>Basidiomycota</taxon>
        <taxon>Agaricomycotina</taxon>
        <taxon>Agaricomycetes</taxon>
        <taxon>Polyporales</taxon>
        <taxon>Polyporaceae</taxon>
        <taxon>Dichomitus</taxon>
    </lineage>
</organism>
<gene>
    <name evidence="2" type="ORF">BD310DRAFT_506263</name>
</gene>
<accession>A0A4Q9PUB4</accession>
<dbReference type="AlphaFoldDB" id="A0A4Q9PUB4"/>
<feature type="compositionally biased region" description="Low complexity" evidence="1">
    <location>
        <begin position="65"/>
        <end position="82"/>
    </location>
</feature>
<feature type="region of interest" description="Disordered" evidence="1">
    <location>
        <begin position="173"/>
        <end position="194"/>
    </location>
</feature>
<reference evidence="2 3" key="1">
    <citation type="submission" date="2019-01" db="EMBL/GenBank/DDBJ databases">
        <title>Draft genome sequences of three monokaryotic isolates of the white-rot basidiomycete fungus Dichomitus squalens.</title>
        <authorList>
            <consortium name="DOE Joint Genome Institute"/>
            <person name="Lopez S.C."/>
            <person name="Andreopoulos B."/>
            <person name="Pangilinan J."/>
            <person name="Lipzen A."/>
            <person name="Riley R."/>
            <person name="Ahrendt S."/>
            <person name="Ng V."/>
            <person name="Barry K."/>
            <person name="Daum C."/>
            <person name="Grigoriev I.V."/>
            <person name="Hilden K.S."/>
            <person name="Makela M.R."/>
            <person name="de Vries R.P."/>
        </authorList>
    </citation>
    <scope>NUCLEOTIDE SEQUENCE [LARGE SCALE GENOMIC DNA]</scope>
    <source>
        <strain evidence="2 3">CBS 464.89</strain>
    </source>
</reference>
<evidence type="ECO:0000313" key="2">
    <source>
        <dbReference type="EMBL" id="TBU58015.1"/>
    </source>
</evidence>
<keyword evidence="3" id="KW-1185">Reference proteome</keyword>
<evidence type="ECO:0000256" key="1">
    <source>
        <dbReference type="SAM" id="MobiDB-lite"/>
    </source>
</evidence>
<feature type="region of interest" description="Disordered" evidence="1">
    <location>
        <begin position="60"/>
        <end position="92"/>
    </location>
</feature>
<name>A0A4Q9PUB4_9APHY</name>
<proteinExistence type="predicted"/>
<feature type="compositionally biased region" description="Polar residues" evidence="1">
    <location>
        <begin position="177"/>
        <end position="194"/>
    </location>
</feature>
<sequence>MATNTHTGDCAIPPRLELRCNTLCTCQACAQVDPRGQWIPASTAADHRRRERMMGSETYRRGRVRASASRGRGTTLRGVRGRPPAPTRFGADSSLRFDIPLKRVRTPSPVNAQWRDAARESQITGREEVRQDVDYAVEGGLGREGVRVDDWQEMPTATAGNFDGVDSVFAREDAQMRLTSPTTAQSSGPEDTRT</sequence>
<dbReference type="Proteomes" id="UP000292082">
    <property type="component" value="Unassembled WGS sequence"/>
</dbReference>
<dbReference type="EMBL" id="ML145130">
    <property type="protein sequence ID" value="TBU58015.1"/>
    <property type="molecule type" value="Genomic_DNA"/>
</dbReference>
<evidence type="ECO:0000313" key="3">
    <source>
        <dbReference type="Proteomes" id="UP000292082"/>
    </source>
</evidence>